<dbReference type="PANTHER" id="PTHR24220">
    <property type="entry name" value="IMPORT ATP-BINDING PROTEIN"/>
    <property type="match status" value="1"/>
</dbReference>
<keyword evidence="2" id="KW-0547">Nucleotide-binding</keyword>
<proteinExistence type="predicted"/>
<dbReference type="PANTHER" id="PTHR24220:SF86">
    <property type="entry name" value="ABC TRANSPORTER ABCH.1"/>
    <property type="match status" value="1"/>
</dbReference>
<evidence type="ECO:0000256" key="1">
    <source>
        <dbReference type="ARBA" id="ARBA00022448"/>
    </source>
</evidence>
<evidence type="ECO:0000256" key="3">
    <source>
        <dbReference type="ARBA" id="ARBA00022840"/>
    </source>
</evidence>
<dbReference type="CDD" id="cd03255">
    <property type="entry name" value="ABC_MJ0796_LolCDE_FtsE"/>
    <property type="match status" value="1"/>
</dbReference>
<name>A0A537K153_9BACT</name>
<dbReference type="FunFam" id="3.40.50.300:FF:000032">
    <property type="entry name" value="Export ABC transporter ATP-binding protein"/>
    <property type="match status" value="1"/>
</dbReference>
<dbReference type="GO" id="GO:0005524">
    <property type="term" value="F:ATP binding"/>
    <property type="evidence" value="ECO:0007669"/>
    <property type="project" value="UniProtKB-KW"/>
</dbReference>
<dbReference type="InterPro" id="IPR017871">
    <property type="entry name" value="ABC_transporter-like_CS"/>
</dbReference>
<organism evidence="5 6">
    <name type="scientific">Candidatus Segetimicrobium genomatis</name>
    <dbReference type="NCBI Taxonomy" id="2569760"/>
    <lineage>
        <taxon>Bacteria</taxon>
        <taxon>Bacillati</taxon>
        <taxon>Candidatus Sysuimicrobiota</taxon>
        <taxon>Candidatus Sysuimicrobiia</taxon>
        <taxon>Candidatus Sysuimicrobiales</taxon>
        <taxon>Candidatus Segetimicrobiaceae</taxon>
        <taxon>Candidatus Segetimicrobium</taxon>
    </lineage>
</organism>
<keyword evidence="3 5" id="KW-0067">ATP-binding</keyword>
<dbReference type="SUPFAM" id="SSF52540">
    <property type="entry name" value="P-loop containing nucleoside triphosphate hydrolases"/>
    <property type="match status" value="1"/>
</dbReference>
<dbReference type="EMBL" id="VBAK01000123">
    <property type="protein sequence ID" value="TMI89484.1"/>
    <property type="molecule type" value="Genomic_DNA"/>
</dbReference>
<accession>A0A537K153</accession>
<dbReference type="InterPro" id="IPR027417">
    <property type="entry name" value="P-loop_NTPase"/>
</dbReference>
<evidence type="ECO:0000313" key="5">
    <source>
        <dbReference type="EMBL" id="TMI89484.1"/>
    </source>
</evidence>
<sequence length="207" mass="22233">MPGRPVEALRGVTLAVERGTLLSIVGPSGCGKSTLLHLLGGVDRPTTGSVTILGHRTDGLGDAALARIRLRHVGFVFQRFFLLPMLTAEENVALPMMEARVPADERRRRTGALLERVGLGDRMRHRPGQLSGGEMQRVAIARAIANHPDLLLADEPTGELDEATGREVGALLRALSRDGLAVVLVTHNPDLAALADRQVRMRDGVLV</sequence>
<evidence type="ECO:0000313" key="6">
    <source>
        <dbReference type="Proteomes" id="UP000318509"/>
    </source>
</evidence>
<dbReference type="GO" id="GO:0098796">
    <property type="term" value="C:membrane protein complex"/>
    <property type="evidence" value="ECO:0007669"/>
    <property type="project" value="UniProtKB-ARBA"/>
</dbReference>
<reference evidence="5 6" key="1">
    <citation type="journal article" date="2019" name="Nat. Microbiol.">
        <title>Mediterranean grassland soil C-N compound turnover is dependent on rainfall and depth, and is mediated by genomically divergent microorganisms.</title>
        <authorList>
            <person name="Diamond S."/>
            <person name="Andeer P.F."/>
            <person name="Li Z."/>
            <person name="Crits-Christoph A."/>
            <person name="Burstein D."/>
            <person name="Anantharaman K."/>
            <person name="Lane K.R."/>
            <person name="Thomas B.C."/>
            <person name="Pan C."/>
            <person name="Northen T.R."/>
            <person name="Banfield J.F."/>
        </authorList>
    </citation>
    <scope>NUCLEOTIDE SEQUENCE [LARGE SCALE GENOMIC DNA]</scope>
    <source>
        <strain evidence="5">NP_3</strain>
    </source>
</reference>
<dbReference type="InterPro" id="IPR017911">
    <property type="entry name" value="MacB-like_ATP-bd"/>
</dbReference>
<protein>
    <submittedName>
        <fullName evidence="5">ABC transporter ATP-binding protein</fullName>
    </submittedName>
</protein>
<dbReference type="Gene3D" id="3.40.50.300">
    <property type="entry name" value="P-loop containing nucleotide triphosphate hydrolases"/>
    <property type="match status" value="1"/>
</dbReference>
<evidence type="ECO:0000256" key="2">
    <source>
        <dbReference type="ARBA" id="ARBA00022741"/>
    </source>
</evidence>
<dbReference type="InterPro" id="IPR003439">
    <property type="entry name" value="ABC_transporter-like_ATP-bd"/>
</dbReference>
<dbReference type="GO" id="GO:0022857">
    <property type="term" value="F:transmembrane transporter activity"/>
    <property type="evidence" value="ECO:0007669"/>
    <property type="project" value="TreeGrafter"/>
</dbReference>
<dbReference type="Pfam" id="PF00005">
    <property type="entry name" value="ABC_tran"/>
    <property type="match status" value="1"/>
</dbReference>
<dbReference type="InterPro" id="IPR015854">
    <property type="entry name" value="ABC_transpr_LolD-like"/>
</dbReference>
<dbReference type="AlphaFoldDB" id="A0A537K153"/>
<dbReference type="PROSITE" id="PS50893">
    <property type="entry name" value="ABC_TRANSPORTER_2"/>
    <property type="match status" value="1"/>
</dbReference>
<feature type="domain" description="ABC transporter" evidence="4">
    <location>
        <begin position="1"/>
        <end position="207"/>
    </location>
</feature>
<comment type="caution">
    <text evidence="5">The sequence shown here is derived from an EMBL/GenBank/DDBJ whole genome shotgun (WGS) entry which is preliminary data.</text>
</comment>
<gene>
    <name evidence="5" type="ORF">E6H00_09715</name>
</gene>
<keyword evidence="1" id="KW-0813">Transport</keyword>
<dbReference type="InterPro" id="IPR003593">
    <property type="entry name" value="AAA+_ATPase"/>
</dbReference>
<dbReference type="GO" id="GO:0016887">
    <property type="term" value="F:ATP hydrolysis activity"/>
    <property type="evidence" value="ECO:0007669"/>
    <property type="project" value="InterPro"/>
</dbReference>
<dbReference type="PROSITE" id="PS00211">
    <property type="entry name" value="ABC_TRANSPORTER_1"/>
    <property type="match status" value="1"/>
</dbReference>
<dbReference type="GO" id="GO:0005886">
    <property type="term" value="C:plasma membrane"/>
    <property type="evidence" value="ECO:0007669"/>
    <property type="project" value="TreeGrafter"/>
</dbReference>
<dbReference type="Proteomes" id="UP000318509">
    <property type="component" value="Unassembled WGS sequence"/>
</dbReference>
<dbReference type="SMART" id="SM00382">
    <property type="entry name" value="AAA"/>
    <property type="match status" value="1"/>
</dbReference>
<evidence type="ECO:0000259" key="4">
    <source>
        <dbReference type="PROSITE" id="PS50893"/>
    </source>
</evidence>